<accession>A0A6B8VF69</accession>
<feature type="transmembrane region" description="Helical" evidence="11">
    <location>
        <begin position="40"/>
        <end position="62"/>
    </location>
</feature>
<dbReference type="EMBL" id="CP046452">
    <property type="protein sequence ID" value="QGU01689.1"/>
    <property type="molecule type" value="Genomic_DNA"/>
</dbReference>
<feature type="transmembrane region" description="Helical" evidence="11">
    <location>
        <begin position="114"/>
        <end position="134"/>
    </location>
</feature>
<dbReference type="PIRSF" id="PIRSF017385">
    <property type="entry name" value="CtaF"/>
    <property type="match status" value="1"/>
</dbReference>
<keyword evidence="8 10" id="KW-0472">Membrane</keyword>
<keyword evidence="4 10" id="KW-1003">Cell membrane</keyword>
<dbReference type="EC" id="7.1.1.9" evidence="10"/>
<feature type="transmembrane region" description="Helical" evidence="11">
    <location>
        <begin position="7"/>
        <end position="28"/>
    </location>
</feature>
<dbReference type="GO" id="GO:0005886">
    <property type="term" value="C:plasma membrane"/>
    <property type="evidence" value="ECO:0007669"/>
    <property type="project" value="UniProtKB-SubCell"/>
</dbReference>
<dbReference type="Pfam" id="PF12270">
    <property type="entry name" value="Cyt_c_ox_IV"/>
    <property type="match status" value="1"/>
</dbReference>
<reference evidence="13" key="1">
    <citation type="submission" date="2019-11" db="EMBL/GenBank/DDBJ databases">
        <title>Complete genome sequence of Corynebacterium kalinowskii 1959, a novel Corynebacterium species isolated from soil of a small paddock in Vilsendorf, Germany.</title>
        <authorList>
            <person name="Schaffert L."/>
            <person name="Ruwe M."/>
            <person name="Milse J."/>
            <person name="Hanuschka K."/>
            <person name="Ortseifen V."/>
            <person name="Droste J."/>
            <person name="Brandt D."/>
            <person name="Schlueter L."/>
            <person name="Kutter Y."/>
            <person name="Vinke S."/>
            <person name="Viehoefer P."/>
            <person name="Jacob L."/>
            <person name="Luebke N.-C."/>
            <person name="Schulte-Berndt E."/>
            <person name="Hain C."/>
            <person name="Linder M."/>
            <person name="Schmidt P."/>
            <person name="Wollenschlaeger L."/>
            <person name="Luttermann T."/>
            <person name="Thieme E."/>
            <person name="Hassa J."/>
            <person name="Haak M."/>
            <person name="Wittchen M."/>
            <person name="Mentz A."/>
            <person name="Persicke M."/>
            <person name="Busche T."/>
            <person name="Ruckert C."/>
        </authorList>
    </citation>
    <scope>NUCLEOTIDE SEQUENCE [LARGE SCALE GENOMIC DNA]</scope>
    <source>
        <strain evidence="13">1959</strain>
    </source>
</reference>
<dbReference type="RefSeq" id="WP_156192067.1">
    <property type="nucleotide sequence ID" value="NZ_CP046452.1"/>
</dbReference>
<comment type="subcellular location">
    <subcellularLocation>
        <location evidence="2">Cell membrane</location>
        <topology evidence="2">Multi-pass membrane protein</topology>
    </subcellularLocation>
</comment>
<dbReference type="GO" id="GO:0004129">
    <property type="term" value="F:cytochrome-c oxidase activity"/>
    <property type="evidence" value="ECO:0007669"/>
    <property type="project" value="UniProtKB-EC"/>
</dbReference>
<comment type="function">
    <text evidence="1 10">Part of cytochrome c oxidase, its function is unknown.</text>
</comment>
<evidence type="ECO:0000256" key="5">
    <source>
        <dbReference type="ARBA" id="ARBA00022692"/>
    </source>
</evidence>
<evidence type="ECO:0000256" key="8">
    <source>
        <dbReference type="ARBA" id="ARBA00023136"/>
    </source>
</evidence>
<sequence>MKSSAKIMYGLATFLLIVTTIYFVSTAHLADNGNIQGIEWAGGTGLVLATGLCLMLGVYFHFTERQMDLLPEDWEQAEIEDGTGMLGFFSPGSVWPAVMSGSVAVLGFGIVYMHYWLIAFGAMLLIWSSTMLNLQYGIPKEKH</sequence>
<dbReference type="AlphaFoldDB" id="A0A6B8VF69"/>
<proteinExistence type="inferred from homology"/>
<evidence type="ECO:0000256" key="6">
    <source>
        <dbReference type="ARBA" id="ARBA00022967"/>
    </source>
</evidence>
<dbReference type="InterPro" id="IPR021050">
    <property type="entry name" value="Cyt_c_oxidase_su4_actinobac"/>
</dbReference>
<organism evidence="12 13">
    <name type="scientific">Corynebacterium kalinowskii</name>
    <dbReference type="NCBI Taxonomy" id="2675216"/>
    <lineage>
        <taxon>Bacteria</taxon>
        <taxon>Bacillati</taxon>
        <taxon>Actinomycetota</taxon>
        <taxon>Actinomycetes</taxon>
        <taxon>Mycobacteriales</taxon>
        <taxon>Corynebacteriaceae</taxon>
        <taxon>Corynebacterium</taxon>
    </lineage>
</organism>
<evidence type="ECO:0000256" key="10">
    <source>
        <dbReference type="PIRNR" id="PIRNR017385"/>
    </source>
</evidence>
<name>A0A6B8VF69_9CORY</name>
<evidence type="ECO:0000256" key="1">
    <source>
        <dbReference type="ARBA" id="ARBA00002536"/>
    </source>
</evidence>
<keyword evidence="6 10" id="KW-1278">Translocase</keyword>
<dbReference type="KEGG" id="ckw:CKALI_04050"/>
<keyword evidence="5 11" id="KW-0812">Transmembrane</keyword>
<comment type="subunit">
    <text evidence="10">Associates with subunits I, II and III to form cytochrome c oxidase.</text>
</comment>
<evidence type="ECO:0000256" key="2">
    <source>
        <dbReference type="ARBA" id="ARBA00004651"/>
    </source>
</evidence>
<protein>
    <recommendedName>
        <fullName evidence="10">Cytochrome c oxidase polypeptide 4</fullName>
        <ecNumber evidence="10">7.1.1.9</ecNumber>
    </recommendedName>
    <alternativeName>
        <fullName evidence="10">Cytochrome aa3 subunit 4</fullName>
    </alternativeName>
    <alternativeName>
        <fullName evidence="10">Cytochrome c oxidase polypeptide IV</fullName>
    </alternativeName>
</protein>
<evidence type="ECO:0000256" key="3">
    <source>
        <dbReference type="ARBA" id="ARBA00006870"/>
    </source>
</evidence>
<gene>
    <name evidence="12" type="primary">ctaF</name>
    <name evidence="12" type="ORF">CKALI_04050</name>
</gene>
<evidence type="ECO:0000313" key="13">
    <source>
        <dbReference type="Proteomes" id="UP000427071"/>
    </source>
</evidence>
<evidence type="ECO:0000313" key="12">
    <source>
        <dbReference type="EMBL" id="QGU01689.1"/>
    </source>
</evidence>
<dbReference type="GO" id="GO:0022900">
    <property type="term" value="P:electron transport chain"/>
    <property type="evidence" value="ECO:0007669"/>
    <property type="project" value="InterPro"/>
</dbReference>
<keyword evidence="13" id="KW-1185">Reference proteome</keyword>
<evidence type="ECO:0000256" key="11">
    <source>
        <dbReference type="SAM" id="Phobius"/>
    </source>
</evidence>
<keyword evidence="7 11" id="KW-1133">Transmembrane helix</keyword>
<comment type="catalytic activity">
    <reaction evidence="9 10">
        <text>4 Fe(II)-[cytochrome c] + O2 + 8 H(+)(in) = 4 Fe(III)-[cytochrome c] + 2 H2O + 4 H(+)(out)</text>
        <dbReference type="Rhea" id="RHEA:11436"/>
        <dbReference type="Rhea" id="RHEA-COMP:10350"/>
        <dbReference type="Rhea" id="RHEA-COMP:14399"/>
        <dbReference type="ChEBI" id="CHEBI:15377"/>
        <dbReference type="ChEBI" id="CHEBI:15378"/>
        <dbReference type="ChEBI" id="CHEBI:15379"/>
        <dbReference type="ChEBI" id="CHEBI:29033"/>
        <dbReference type="ChEBI" id="CHEBI:29034"/>
        <dbReference type="EC" id="7.1.1.9"/>
    </reaction>
</comment>
<evidence type="ECO:0000256" key="7">
    <source>
        <dbReference type="ARBA" id="ARBA00022989"/>
    </source>
</evidence>
<evidence type="ECO:0000256" key="9">
    <source>
        <dbReference type="ARBA" id="ARBA00047816"/>
    </source>
</evidence>
<dbReference type="Proteomes" id="UP000427071">
    <property type="component" value="Chromosome"/>
</dbReference>
<comment type="similarity">
    <text evidence="3 10">Belongs to the cytochrome c oxidase bacterial subunit CtaF family.</text>
</comment>
<evidence type="ECO:0000256" key="4">
    <source>
        <dbReference type="ARBA" id="ARBA00022475"/>
    </source>
</evidence>